<dbReference type="NCBIfam" id="TIGR02675">
    <property type="entry name" value="tape_meas_nterm"/>
    <property type="match status" value="1"/>
</dbReference>
<feature type="non-terminal residue" evidence="4">
    <location>
        <position position="1"/>
    </location>
</feature>
<evidence type="ECO:0000256" key="2">
    <source>
        <dbReference type="SAM" id="Coils"/>
    </source>
</evidence>
<feature type="domain" description="Tape measure protein N-terminal" evidence="3">
    <location>
        <begin position="84"/>
        <end position="267"/>
    </location>
</feature>
<dbReference type="GO" id="GO:0098003">
    <property type="term" value="P:viral tail assembly"/>
    <property type="evidence" value="ECO:0007669"/>
    <property type="project" value="UniProtKB-KW"/>
</dbReference>
<reference evidence="4" key="1">
    <citation type="submission" date="2020-04" db="EMBL/GenBank/DDBJ databases">
        <authorList>
            <person name="Chiriac C."/>
            <person name="Salcher M."/>
            <person name="Ghai R."/>
            <person name="Kavagutti S V."/>
        </authorList>
    </citation>
    <scope>NUCLEOTIDE SEQUENCE</scope>
</reference>
<gene>
    <name evidence="4" type="ORF">UFOVP311_1</name>
</gene>
<evidence type="ECO:0000313" key="4">
    <source>
        <dbReference type="EMBL" id="CAB4136420.1"/>
    </source>
</evidence>
<keyword evidence="1" id="KW-1245">Viral tail assembly</keyword>
<keyword evidence="2" id="KW-0175">Coiled coil</keyword>
<feature type="coiled-coil region" evidence="2">
    <location>
        <begin position="600"/>
        <end position="627"/>
    </location>
</feature>
<organism evidence="4">
    <name type="scientific">uncultured Caudovirales phage</name>
    <dbReference type="NCBI Taxonomy" id="2100421"/>
    <lineage>
        <taxon>Viruses</taxon>
        <taxon>Duplodnaviria</taxon>
        <taxon>Heunggongvirae</taxon>
        <taxon>Uroviricota</taxon>
        <taxon>Caudoviricetes</taxon>
        <taxon>Peduoviridae</taxon>
        <taxon>Maltschvirus</taxon>
        <taxon>Maltschvirus maltsch</taxon>
    </lineage>
</organism>
<dbReference type="Pfam" id="PF20155">
    <property type="entry name" value="TMP_3"/>
    <property type="match status" value="1"/>
</dbReference>
<proteinExistence type="predicted"/>
<name>A0A6J5LU02_9CAUD</name>
<sequence>LSALEKAEKKLADAEAKINAAAGRGQGQAGKDMQKAAPKAAGGGMKITDMLGIGFFTSAFSKIFDGALNLVTKITSSVIDLGAKVIDSGSKFQELDNRLKALTGFKGIAKGLQQIMTTGPSASFNALGEAATRLSQMKFRPDVVTGLIKDFNRLGVALGNPEKIVALITDKLADMASEGVATMSALGKLEEEGIPIFEAMASRMGISVDELKRRVAAGLISVTDAAVGLQDAAAMPNMTAAAQESANSFSGVWSRVTNNIEVLMQKLGTSLLEGFGLVNLGDTVTNFFDSVFKKAEDLEPLLQKIGAFVSTTTGMVMDNLAGVIDEWVIFTEKMTIDEMLQSVKNAASQMLEDLKPMIDALSTIIGFTVDFIRVGGTVLKKGNSWAQAIQDNILNPISDAGAATTNWALGLTDAANGVTTIGNNTIAATDAANNLANAFDLAAQNAQNLADTDMSGAGGGFGPDDINNMLQPASNGGGTWLTALEEEMQLAEMELADFDRQWQQLSDQVQKPMRIEEPGWKKFFADNITPLQQYENEVAKLRTMLDGSKEGAMAFALGIANAIAKLKQATGLGGPQQFASAVQAGSAAEFQVRVDEMGKGKNVQEEIRQLMEAAAEVEAQQLEAAREIAAAIDRLPAQMPRPQAIAVAVNP</sequence>
<evidence type="ECO:0000256" key="1">
    <source>
        <dbReference type="ARBA" id="ARBA00022465"/>
    </source>
</evidence>
<dbReference type="InterPro" id="IPR013491">
    <property type="entry name" value="Tape_meas_N"/>
</dbReference>
<evidence type="ECO:0000259" key="3">
    <source>
        <dbReference type="Pfam" id="PF20155"/>
    </source>
</evidence>
<keyword evidence="1" id="KW-1188">Viral release from host cell</keyword>
<accession>A0A6J5LU02</accession>
<dbReference type="EMBL" id="LR796321">
    <property type="protein sequence ID" value="CAB4136420.1"/>
    <property type="molecule type" value="Genomic_DNA"/>
</dbReference>
<protein>
    <submittedName>
        <fullName evidence="4">Caudovirus, tape measure, N-terminal</fullName>
    </submittedName>
</protein>